<feature type="domain" description="EF-hand" evidence="4">
    <location>
        <begin position="92"/>
        <end position="127"/>
    </location>
</feature>
<gene>
    <name evidence="5" type="ORF">ECRASSUSDP1_LOCUS23796</name>
</gene>
<dbReference type="SMART" id="SM00054">
    <property type="entry name" value="EFh"/>
    <property type="match status" value="1"/>
</dbReference>
<dbReference type="Proteomes" id="UP001295684">
    <property type="component" value="Unassembled WGS sequence"/>
</dbReference>
<dbReference type="PROSITE" id="PS50222">
    <property type="entry name" value="EF_HAND_2"/>
    <property type="match status" value="1"/>
</dbReference>
<dbReference type="FunFam" id="1.10.238.10:FF:000001">
    <property type="entry name" value="Calmodulin 1"/>
    <property type="match status" value="1"/>
</dbReference>
<evidence type="ECO:0000313" key="5">
    <source>
        <dbReference type="EMBL" id="CAI2382325.1"/>
    </source>
</evidence>
<evidence type="ECO:0000256" key="3">
    <source>
        <dbReference type="ARBA" id="ARBA00022837"/>
    </source>
</evidence>
<dbReference type="InterPro" id="IPR002048">
    <property type="entry name" value="EF_hand_dom"/>
</dbReference>
<evidence type="ECO:0000313" key="6">
    <source>
        <dbReference type="Proteomes" id="UP001295684"/>
    </source>
</evidence>
<sequence>MGNKSLEAQEVAELSKETKFTSKEVKRIHKRFGQLDVHGRGYITIHDLATLPDVDKNPLGDRICRVLAEEGKNSISFKEFIKALAVFNDKDNDEEKLKFLFKVYDIDGDGYVTKDELFVILKSLVGNSLNNSQLEQISEKTISDTSDGKMGFEEFKKIFSSKSTF</sequence>
<keyword evidence="6" id="KW-1185">Reference proteome</keyword>
<dbReference type="GO" id="GO:0005509">
    <property type="term" value="F:calcium ion binding"/>
    <property type="evidence" value="ECO:0007669"/>
    <property type="project" value="InterPro"/>
</dbReference>
<dbReference type="InterPro" id="IPR018247">
    <property type="entry name" value="EF_Hand_1_Ca_BS"/>
</dbReference>
<dbReference type="Gene3D" id="1.10.238.10">
    <property type="entry name" value="EF-hand"/>
    <property type="match status" value="1"/>
</dbReference>
<dbReference type="InterPro" id="IPR011992">
    <property type="entry name" value="EF-hand-dom_pair"/>
</dbReference>
<dbReference type="PRINTS" id="PR00450">
    <property type="entry name" value="RECOVERIN"/>
</dbReference>
<dbReference type="PANTHER" id="PTHR45942">
    <property type="entry name" value="PROTEIN PHOSPATASE 3 REGULATORY SUBUNIT B ALPHA ISOFORM TYPE 1"/>
    <property type="match status" value="1"/>
</dbReference>
<dbReference type="Pfam" id="PF13499">
    <property type="entry name" value="EF-hand_7"/>
    <property type="match status" value="1"/>
</dbReference>
<comment type="caution">
    <text evidence="5">The sequence shown here is derived from an EMBL/GenBank/DDBJ whole genome shotgun (WGS) entry which is preliminary data.</text>
</comment>
<dbReference type="SUPFAM" id="SSF47473">
    <property type="entry name" value="EF-hand"/>
    <property type="match status" value="1"/>
</dbReference>
<keyword evidence="3" id="KW-0106">Calcium</keyword>
<proteinExistence type="predicted"/>
<evidence type="ECO:0000259" key="4">
    <source>
        <dbReference type="PROSITE" id="PS50222"/>
    </source>
</evidence>
<keyword evidence="2" id="KW-0677">Repeat</keyword>
<accession>A0AAD2D778</accession>
<keyword evidence="1" id="KW-0479">Metal-binding</keyword>
<protein>
    <recommendedName>
        <fullName evidence="4">EF-hand domain-containing protein</fullName>
    </recommendedName>
</protein>
<dbReference type="AlphaFoldDB" id="A0AAD2D778"/>
<dbReference type="EMBL" id="CAMPGE010024493">
    <property type="protein sequence ID" value="CAI2382325.1"/>
    <property type="molecule type" value="Genomic_DNA"/>
</dbReference>
<evidence type="ECO:0000256" key="2">
    <source>
        <dbReference type="ARBA" id="ARBA00022737"/>
    </source>
</evidence>
<reference evidence="5" key="1">
    <citation type="submission" date="2023-07" db="EMBL/GenBank/DDBJ databases">
        <authorList>
            <consortium name="AG Swart"/>
            <person name="Singh M."/>
            <person name="Singh A."/>
            <person name="Seah K."/>
            <person name="Emmerich C."/>
        </authorList>
    </citation>
    <scope>NUCLEOTIDE SEQUENCE</scope>
    <source>
        <strain evidence="5">DP1</strain>
    </source>
</reference>
<dbReference type="PROSITE" id="PS00018">
    <property type="entry name" value="EF_HAND_1"/>
    <property type="match status" value="1"/>
</dbReference>
<organism evidence="5 6">
    <name type="scientific">Euplotes crassus</name>
    <dbReference type="NCBI Taxonomy" id="5936"/>
    <lineage>
        <taxon>Eukaryota</taxon>
        <taxon>Sar</taxon>
        <taxon>Alveolata</taxon>
        <taxon>Ciliophora</taxon>
        <taxon>Intramacronucleata</taxon>
        <taxon>Spirotrichea</taxon>
        <taxon>Hypotrichia</taxon>
        <taxon>Euplotida</taxon>
        <taxon>Euplotidae</taxon>
        <taxon>Moneuplotes</taxon>
    </lineage>
</organism>
<name>A0AAD2D778_EUPCR</name>
<evidence type="ECO:0000256" key="1">
    <source>
        <dbReference type="ARBA" id="ARBA00022723"/>
    </source>
</evidence>
<dbReference type="CDD" id="cd00051">
    <property type="entry name" value="EFh"/>
    <property type="match status" value="1"/>
</dbReference>